<accession>A0A835CPN9</accession>
<sequence>MLLSVVLLIQIKEIYNNNLKYNRYLGYKQSMNEMSMDLNAAELTANKSAIFVKKITKALMKNDKEIKNLSASRVTHAH</sequence>
<reference evidence="1 2" key="1">
    <citation type="submission" date="2020-08" db="EMBL/GenBank/DDBJ databases">
        <title>Aphidius gifuensis genome sequencing and assembly.</title>
        <authorList>
            <person name="Du Z."/>
        </authorList>
    </citation>
    <scope>NUCLEOTIDE SEQUENCE [LARGE SCALE GENOMIC DNA]</scope>
    <source>
        <strain evidence="1">YNYX2018</strain>
        <tissue evidence="1">Adults</tissue>
    </source>
</reference>
<gene>
    <name evidence="1" type="ORF">HCN44_008032</name>
</gene>
<dbReference type="Proteomes" id="UP000639338">
    <property type="component" value="Unassembled WGS sequence"/>
</dbReference>
<organism evidence="1 2">
    <name type="scientific">Aphidius gifuensis</name>
    <name type="common">Parasitoid wasp</name>
    <dbReference type="NCBI Taxonomy" id="684658"/>
    <lineage>
        <taxon>Eukaryota</taxon>
        <taxon>Metazoa</taxon>
        <taxon>Ecdysozoa</taxon>
        <taxon>Arthropoda</taxon>
        <taxon>Hexapoda</taxon>
        <taxon>Insecta</taxon>
        <taxon>Pterygota</taxon>
        <taxon>Neoptera</taxon>
        <taxon>Endopterygota</taxon>
        <taxon>Hymenoptera</taxon>
        <taxon>Apocrita</taxon>
        <taxon>Ichneumonoidea</taxon>
        <taxon>Braconidae</taxon>
        <taxon>Aphidiinae</taxon>
        <taxon>Aphidius</taxon>
    </lineage>
</organism>
<keyword evidence="2" id="KW-1185">Reference proteome</keyword>
<comment type="caution">
    <text evidence="1">The sequence shown here is derived from an EMBL/GenBank/DDBJ whole genome shotgun (WGS) entry which is preliminary data.</text>
</comment>
<evidence type="ECO:0000313" key="2">
    <source>
        <dbReference type="Proteomes" id="UP000639338"/>
    </source>
</evidence>
<protein>
    <submittedName>
        <fullName evidence="1">Uncharacterized protein</fullName>
    </submittedName>
</protein>
<evidence type="ECO:0000313" key="1">
    <source>
        <dbReference type="EMBL" id="KAF7989358.1"/>
    </source>
</evidence>
<dbReference type="AlphaFoldDB" id="A0A835CPN9"/>
<proteinExistence type="predicted"/>
<dbReference type="EMBL" id="JACMRX010000005">
    <property type="protein sequence ID" value="KAF7989358.1"/>
    <property type="molecule type" value="Genomic_DNA"/>
</dbReference>
<name>A0A835CPN9_APHGI</name>